<reference evidence="1" key="1">
    <citation type="journal article" date="2019" name="Mol. Ecol.">
        <title>Genome evolution and host-microbiome shifts correspond with intraspecific niche divergence within harmful algal bloom-forming Microcystis aeruginosa.</title>
        <authorList>
            <person name="Jackrel S.L."/>
            <person name="White J.D."/>
            <person name="Evans J.T."/>
            <person name="Buffin K."/>
            <person name="Hayden K."/>
            <person name="Sarnelle O."/>
            <person name="Denef V.J."/>
        </authorList>
    </citation>
    <scope>NUCLEOTIDE SEQUENCE</scope>
    <source>
        <strain evidence="1">G11-04</strain>
    </source>
</reference>
<dbReference type="AlphaFoldDB" id="A0A966L640"/>
<comment type="caution">
    <text evidence="1">The sequence shown here is derived from an EMBL/GenBank/DDBJ whole genome shotgun (WGS) entry which is preliminary data.</text>
</comment>
<dbReference type="InterPro" id="IPR019660">
    <property type="entry name" value="Put_sensory_transdc_reg_YbjN"/>
</dbReference>
<accession>A0A966L640</accession>
<evidence type="ECO:0000313" key="2">
    <source>
        <dbReference type="Proteomes" id="UP000799330"/>
    </source>
</evidence>
<protein>
    <submittedName>
        <fullName evidence="1">Uncharacterized protein</fullName>
    </submittedName>
</protein>
<proteinExistence type="predicted"/>
<dbReference type="Pfam" id="PF10722">
    <property type="entry name" value="YbjN"/>
    <property type="match status" value="1"/>
</dbReference>
<dbReference type="Proteomes" id="UP000799330">
    <property type="component" value="Unassembled WGS sequence"/>
</dbReference>
<name>A0A966L640_MICAE</name>
<evidence type="ECO:0000313" key="1">
    <source>
        <dbReference type="EMBL" id="NCS58117.1"/>
    </source>
</evidence>
<organism evidence="1 2">
    <name type="scientific">Microcystis aeruginosa G11-04</name>
    <dbReference type="NCBI Taxonomy" id="2685956"/>
    <lineage>
        <taxon>Bacteria</taxon>
        <taxon>Bacillati</taxon>
        <taxon>Cyanobacteriota</taxon>
        <taxon>Cyanophyceae</taxon>
        <taxon>Oscillatoriophycideae</taxon>
        <taxon>Chroococcales</taxon>
        <taxon>Microcystaceae</taxon>
        <taxon>Microcystis</taxon>
    </lineage>
</organism>
<gene>
    <name evidence="1" type="ORF">GPJ16_14755</name>
</gene>
<dbReference type="EMBL" id="JAADAI010000201">
    <property type="protein sequence ID" value="NCS58117.1"/>
    <property type="molecule type" value="Genomic_DNA"/>
</dbReference>
<sequence>MLVKDTSKTTSSKVYAEIDLSSLEKIVKSISNVFDVQKDEDSVMFKFRDKDKDNVTVVLNEVDEERLVSVMAVRIPDGCFIGTLIGVNNWNQSKNSHGTFAYMTQADDKTFIVIESDLMLRGGVEEENLKSWVKNLVNHINPFEELVISTIQEVGEDSELMKGDNGDVWSAFGNLIGGVVGGTMSTIAYLATDSE</sequence>